<dbReference type="GO" id="GO:0000723">
    <property type="term" value="P:telomere maintenance"/>
    <property type="evidence" value="ECO:0007669"/>
    <property type="project" value="InterPro"/>
</dbReference>
<keyword evidence="1" id="KW-0233">DNA recombination</keyword>
<name>A0A1X7VSS2_AMPQE</name>
<keyword evidence="1" id="KW-0234">DNA repair</keyword>
<proteinExistence type="inferred from homology"/>
<comment type="cofactor">
    <cofactor evidence="1">
        <name>Mg(2+)</name>
        <dbReference type="ChEBI" id="CHEBI:18420"/>
    </cofactor>
</comment>
<keyword evidence="1" id="KW-0227">DNA damage</keyword>
<dbReference type="PANTHER" id="PTHR47642:SF6">
    <property type="entry name" value="ATP-DEPENDENT DNA HELICASE"/>
    <property type="match status" value="1"/>
</dbReference>
<dbReference type="OrthoDB" id="7470624at2759"/>
<organism evidence="3">
    <name type="scientific">Amphimedon queenslandica</name>
    <name type="common">Sponge</name>
    <dbReference type="NCBI Taxonomy" id="400682"/>
    <lineage>
        <taxon>Eukaryota</taxon>
        <taxon>Metazoa</taxon>
        <taxon>Porifera</taxon>
        <taxon>Demospongiae</taxon>
        <taxon>Heteroscleromorpha</taxon>
        <taxon>Haplosclerida</taxon>
        <taxon>Niphatidae</taxon>
        <taxon>Amphimedon</taxon>
    </lineage>
</organism>
<accession>A0A1X7VSS2</accession>
<dbReference type="InParanoid" id="A0A1X7VSS2"/>
<dbReference type="GO" id="GO:0006281">
    <property type="term" value="P:DNA repair"/>
    <property type="evidence" value="ECO:0007669"/>
    <property type="project" value="UniProtKB-KW"/>
</dbReference>
<keyword evidence="1" id="KW-0067">ATP-binding</keyword>
<dbReference type="InterPro" id="IPR010285">
    <property type="entry name" value="DNA_helicase_pif1-like_DEAD"/>
</dbReference>
<dbReference type="eggNOG" id="KOG0987">
    <property type="taxonomic scope" value="Eukaryota"/>
</dbReference>
<keyword evidence="1" id="KW-0378">Hydrolase</keyword>
<comment type="catalytic activity">
    <reaction evidence="1">
        <text>ATP + H2O = ADP + phosphate + H(+)</text>
        <dbReference type="Rhea" id="RHEA:13065"/>
        <dbReference type="ChEBI" id="CHEBI:15377"/>
        <dbReference type="ChEBI" id="CHEBI:15378"/>
        <dbReference type="ChEBI" id="CHEBI:30616"/>
        <dbReference type="ChEBI" id="CHEBI:43474"/>
        <dbReference type="ChEBI" id="CHEBI:456216"/>
        <dbReference type="EC" id="5.6.2.3"/>
    </reaction>
</comment>
<keyword evidence="1" id="KW-0347">Helicase</keyword>
<protein>
    <recommendedName>
        <fullName evidence="1">ATP-dependent DNA helicase</fullName>
        <ecNumber evidence="1">5.6.2.3</ecNumber>
    </recommendedName>
</protein>
<dbReference type="GO" id="GO:0005524">
    <property type="term" value="F:ATP binding"/>
    <property type="evidence" value="ECO:0007669"/>
    <property type="project" value="UniProtKB-KW"/>
</dbReference>
<dbReference type="GO" id="GO:0006310">
    <property type="term" value="P:DNA recombination"/>
    <property type="evidence" value="ECO:0007669"/>
    <property type="project" value="UniProtKB-KW"/>
</dbReference>
<dbReference type="Pfam" id="PF05970">
    <property type="entry name" value="PIF1"/>
    <property type="match status" value="1"/>
</dbReference>
<evidence type="ECO:0000259" key="2">
    <source>
        <dbReference type="Pfam" id="PF05970"/>
    </source>
</evidence>
<sequence>MSCTKYLIIDEMSMVGRKTFGMIDCRLRQAFYGKSQIVFGGCSILLFGDFGQLPPVMDLPIYTTVTQSDLSNQGYKAHSQFETAFTLTQVMRQSGQDRDQIRFHDILMHLRNGHTTEDWNHLMDQTPIEAVVDHNVAMLRECGHPIATIKAVHTEANAAKAPSDDAGGMEPVVMLAKSARVMLPSNLWVEVGLVNEAMGTVEAICYKETTPHIPVAVMVWFDRYTAPTVHDATVQITPVVNVYAFNYHSREVTIHKSQGLTQDKAVINEGKKEFSCEVTFVACSKVRKLKDILFMPPFPLQSLKSIANSKRLQKRKENYTCFVFNS</sequence>
<evidence type="ECO:0000256" key="1">
    <source>
        <dbReference type="RuleBase" id="RU363044"/>
    </source>
</evidence>
<dbReference type="EnsemblMetazoa" id="Aqu2.1.43127_001">
    <property type="protein sequence ID" value="Aqu2.1.43127_001"/>
    <property type="gene ID" value="Aqu2.1.43127"/>
</dbReference>
<dbReference type="OMA" id="CANINAP"/>
<dbReference type="GO" id="GO:0016887">
    <property type="term" value="F:ATP hydrolysis activity"/>
    <property type="evidence" value="ECO:0007669"/>
    <property type="project" value="RHEA"/>
</dbReference>
<dbReference type="AlphaFoldDB" id="A0A1X7VSS2"/>
<dbReference type="InterPro" id="IPR027417">
    <property type="entry name" value="P-loop_NTPase"/>
</dbReference>
<dbReference type="PANTHER" id="PTHR47642">
    <property type="entry name" value="ATP-DEPENDENT DNA HELICASE"/>
    <property type="match status" value="1"/>
</dbReference>
<dbReference type="GO" id="GO:0043139">
    <property type="term" value="F:5'-3' DNA helicase activity"/>
    <property type="evidence" value="ECO:0007669"/>
    <property type="project" value="UniProtKB-EC"/>
</dbReference>
<keyword evidence="1" id="KW-0547">Nucleotide-binding</keyword>
<comment type="similarity">
    <text evidence="1">Belongs to the helicase family.</text>
</comment>
<dbReference type="Gene3D" id="3.40.50.300">
    <property type="entry name" value="P-loop containing nucleotide triphosphate hydrolases"/>
    <property type="match status" value="1"/>
</dbReference>
<evidence type="ECO:0000313" key="3">
    <source>
        <dbReference type="EnsemblMetazoa" id="Aqu2.1.43127_001"/>
    </source>
</evidence>
<reference evidence="3" key="1">
    <citation type="submission" date="2017-05" db="UniProtKB">
        <authorList>
            <consortium name="EnsemblMetazoa"/>
        </authorList>
    </citation>
    <scope>IDENTIFICATION</scope>
</reference>
<dbReference type="SUPFAM" id="SSF52540">
    <property type="entry name" value="P-loop containing nucleoside triphosphate hydrolases"/>
    <property type="match status" value="1"/>
</dbReference>
<dbReference type="EC" id="5.6.2.3" evidence="1"/>
<dbReference type="InterPro" id="IPR051055">
    <property type="entry name" value="PIF1_helicase"/>
</dbReference>
<feature type="domain" description="DNA helicase Pif1-like DEAD-box helicase" evidence="2">
    <location>
        <begin position="4"/>
        <end position="117"/>
    </location>
</feature>